<name>A0A5B8XR73_9DELT</name>
<keyword evidence="1" id="KW-0732">Signal</keyword>
<dbReference type="RefSeq" id="WP_146958106.1">
    <property type="nucleotide sequence ID" value="NZ_CP042467.1"/>
</dbReference>
<evidence type="ECO:0000313" key="3">
    <source>
        <dbReference type="Proteomes" id="UP000321595"/>
    </source>
</evidence>
<feature type="chain" id="PRO_5022774898" evidence="1">
    <location>
        <begin position="20"/>
        <end position="300"/>
    </location>
</feature>
<gene>
    <name evidence="2" type="ORF">FRD01_04735</name>
</gene>
<dbReference type="EMBL" id="CP042467">
    <property type="protein sequence ID" value="QED26563.1"/>
    <property type="molecule type" value="Genomic_DNA"/>
</dbReference>
<protein>
    <submittedName>
        <fullName evidence="2">Uncharacterized protein</fullName>
    </submittedName>
</protein>
<accession>A0A5B8XR73</accession>
<evidence type="ECO:0000256" key="1">
    <source>
        <dbReference type="SAM" id="SignalP"/>
    </source>
</evidence>
<feature type="signal peptide" evidence="1">
    <location>
        <begin position="1"/>
        <end position="19"/>
    </location>
</feature>
<keyword evidence="3" id="KW-1185">Reference proteome</keyword>
<proteinExistence type="predicted"/>
<sequence length="300" mass="33215">MRRLKYCILLLLLSFPLSAQESFDSITVKRIKPADLPDPSESVLPDVLRGALMPKIPNTRDIENMYKTGRSAMVEVIVELAPTSSLQRDPIIMRGQAVWLSANQDASSPVLVTPAHWVDGARRIFVAKPQTQPNSRDLPKARVTTLSGLNTRRDIKKIANDSNWTEVKVGSIDKHRNLATIEHDVPERGLGFMDVSKQSPTYLYGVSALVDAPQQAMILQVDPGESDIVFYLQSDYPVALGAPLITPSAEVVALTAMHHPERPELTLIIPPLALKHFVEIQQGLKTSKLETDVDEDSEDK</sequence>
<organism evidence="2 3">
    <name type="scientific">Microvenator marinus</name>
    <dbReference type="NCBI Taxonomy" id="2600177"/>
    <lineage>
        <taxon>Bacteria</taxon>
        <taxon>Deltaproteobacteria</taxon>
        <taxon>Bradymonadales</taxon>
        <taxon>Microvenatoraceae</taxon>
        <taxon>Microvenator</taxon>
    </lineage>
</organism>
<dbReference type="KEGG" id="bbae:FRD01_04735"/>
<dbReference type="AlphaFoldDB" id="A0A5B8XR73"/>
<evidence type="ECO:0000313" key="2">
    <source>
        <dbReference type="EMBL" id="QED26563.1"/>
    </source>
</evidence>
<dbReference type="Proteomes" id="UP000321595">
    <property type="component" value="Chromosome"/>
</dbReference>
<reference evidence="2 3" key="1">
    <citation type="submission" date="2019-08" db="EMBL/GenBank/DDBJ databases">
        <authorList>
            <person name="Liang Q."/>
        </authorList>
    </citation>
    <scope>NUCLEOTIDE SEQUENCE [LARGE SCALE GENOMIC DNA]</scope>
    <source>
        <strain evidence="2 3">V1718</strain>
    </source>
</reference>